<dbReference type="Proteomes" id="UP000095280">
    <property type="component" value="Unplaced"/>
</dbReference>
<accession>A0A1I8GNQ9</accession>
<dbReference type="Gene3D" id="2.130.10.10">
    <property type="entry name" value="YVTN repeat-like/Quinoprotein amine dehydrogenase"/>
    <property type="match status" value="1"/>
</dbReference>
<keyword evidence="1" id="KW-1185">Reference proteome</keyword>
<evidence type="ECO:0000313" key="1">
    <source>
        <dbReference type="Proteomes" id="UP000095280"/>
    </source>
</evidence>
<protein>
    <submittedName>
        <fullName evidence="2">WD_REPEATS_REGION domain-containing protein</fullName>
    </submittedName>
</protein>
<name>A0A1I8GNQ9_9PLAT</name>
<organism evidence="1 2">
    <name type="scientific">Macrostomum lignano</name>
    <dbReference type="NCBI Taxonomy" id="282301"/>
    <lineage>
        <taxon>Eukaryota</taxon>
        <taxon>Metazoa</taxon>
        <taxon>Spiralia</taxon>
        <taxon>Lophotrochozoa</taxon>
        <taxon>Platyhelminthes</taxon>
        <taxon>Rhabditophora</taxon>
        <taxon>Macrostomorpha</taxon>
        <taxon>Macrostomida</taxon>
        <taxon>Macrostomidae</taxon>
        <taxon>Macrostomum</taxon>
    </lineage>
</organism>
<evidence type="ECO:0000313" key="2">
    <source>
        <dbReference type="WBParaSite" id="maker-uti_cns_0002488-snap-gene-0.6-mRNA-1"/>
    </source>
</evidence>
<sequence length="311" mass="32891">SRVRAPASWGPIICLVSPASDILLAGWENLNGLVRLRCPEGYLCDTDAELEHLLSTGEAELLQSNSPVAVMCAVPESAQAIVALTDRSLALVPAEGGLQPLVGLTGFDPLAGPPMFLRILEPGWLLARQLSSPVLRSAQLHTAQDGRMAVSGWRTFQCFDEMAADASPVIQACAAGCGPGVAIVAFRCQSRNRISIVKLGSDAKIHPVLTGFMCHTRPIRAISLLTSDLTGALPLLATASAQGKVSVWRMQSGVNQLAEVAHFEHGHEVTTLGLHLTATDRPLLLVGDAGGNAFSLELPWLAANAFHQTAF</sequence>
<dbReference type="WBParaSite" id="maker-uti_cns_0002488-snap-gene-0.6-mRNA-1">
    <property type="protein sequence ID" value="maker-uti_cns_0002488-snap-gene-0.6-mRNA-1"/>
    <property type="gene ID" value="maker-uti_cns_0002488-snap-gene-0.6"/>
</dbReference>
<dbReference type="InterPro" id="IPR036322">
    <property type="entry name" value="WD40_repeat_dom_sf"/>
</dbReference>
<dbReference type="InterPro" id="IPR015943">
    <property type="entry name" value="WD40/YVTN_repeat-like_dom_sf"/>
</dbReference>
<reference evidence="2" key="1">
    <citation type="submission" date="2016-11" db="UniProtKB">
        <authorList>
            <consortium name="WormBaseParasite"/>
        </authorList>
    </citation>
    <scope>IDENTIFICATION</scope>
</reference>
<dbReference type="AlphaFoldDB" id="A0A1I8GNQ9"/>
<proteinExistence type="predicted"/>
<dbReference type="SUPFAM" id="SSF50978">
    <property type="entry name" value="WD40 repeat-like"/>
    <property type="match status" value="1"/>
</dbReference>